<reference evidence="3" key="1">
    <citation type="journal article" date="2018" name="Nat. Genet.">
        <title>Extensive intraspecific gene order and gene structural variations between Mo17 and other maize genomes.</title>
        <authorList>
            <person name="Sun S."/>
            <person name="Zhou Y."/>
            <person name="Chen J."/>
            <person name="Shi J."/>
            <person name="Zhao H."/>
            <person name="Zhao H."/>
            <person name="Song W."/>
            <person name="Zhang M."/>
            <person name="Cui Y."/>
            <person name="Dong X."/>
            <person name="Liu H."/>
            <person name="Ma X."/>
            <person name="Jiao Y."/>
            <person name="Wang B."/>
            <person name="Wei X."/>
            <person name="Stein J.C."/>
            <person name="Glaubitz J.C."/>
            <person name="Lu F."/>
            <person name="Yu G."/>
            <person name="Liang C."/>
            <person name="Fengler K."/>
            <person name="Li B."/>
            <person name="Rafalski A."/>
            <person name="Schnable P.S."/>
            <person name="Ware D.H."/>
            <person name="Buckler E.S."/>
            <person name="Lai J."/>
        </authorList>
    </citation>
    <scope>NUCLEOTIDE SEQUENCE [LARGE SCALE GENOMIC DNA]</scope>
    <source>
        <tissue evidence="3">Seedling</tissue>
    </source>
</reference>
<feature type="transmembrane region" description="Helical" evidence="1">
    <location>
        <begin position="51"/>
        <end position="70"/>
    </location>
</feature>
<dbReference type="ExpressionAtlas" id="A0A3L6ER03">
    <property type="expression patterns" value="baseline and differential"/>
</dbReference>
<sequence>MPSSSSLIQGISISVSDDDEATGKVRVRVRRKRSRGPASASARRRRILFRAARLGVPLLLAALAVCLLLYESYRLTPSRSSTLPPPSFADISRLSRNARAADGARKSCLKFVDPEKLQNLELPEIPETNLSIKEVLYRSSLPHIVNDTPPHTENSRFNSFTGYQTLTEREESFKVNFFSIYISMKKSVTVHCGFYNENGGFRVSDVDREYMRSCEVVVATCAFGGGDDLHQPIGMTENSIRKVCYVAFWDEVTRAAQEEEGHTISEDLVIGLWRIILVSDLPFSDQRLNGKIPKLIGHRLFPMARYSIWVDSKSQFRRDPLGVLEALLWRSNSSLALSEHGARSSLYDEAKAIVKKHKATPVEVEVQLDQYRRDGIPDEKRFNGKKALAEASVIVRNHAPLTNLFMCAWFNEVVRFTSRDQLSFPYVLRRLRPPGVHLFPVCARKDLVNSFGHKRKVKPLVKDTT</sequence>
<comment type="caution">
    <text evidence="3">The sequence shown here is derived from an EMBL/GenBank/DDBJ whole genome shotgun (WGS) entry which is preliminary data.</text>
</comment>
<dbReference type="InterPro" id="IPR006852">
    <property type="entry name" value="TOD1_MUCI70"/>
</dbReference>
<keyword evidence="1" id="KW-0812">Transmembrane</keyword>
<evidence type="ECO:0000313" key="3">
    <source>
        <dbReference type="EMBL" id="PWZ23088.1"/>
    </source>
</evidence>
<gene>
    <name evidence="3" type="ORF">Zm00014a_035102</name>
</gene>
<dbReference type="InterPro" id="IPR048354">
    <property type="entry name" value="TOD1_MUCI70_glycTrfase_dom"/>
</dbReference>
<name>A0A3L6ER03_MAIZE</name>
<evidence type="ECO:0000256" key="1">
    <source>
        <dbReference type="SAM" id="Phobius"/>
    </source>
</evidence>
<organism evidence="3">
    <name type="scientific">Zea mays</name>
    <name type="common">Maize</name>
    <dbReference type="NCBI Taxonomy" id="4577"/>
    <lineage>
        <taxon>Eukaryota</taxon>
        <taxon>Viridiplantae</taxon>
        <taxon>Streptophyta</taxon>
        <taxon>Embryophyta</taxon>
        <taxon>Tracheophyta</taxon>
        <taxon>Spermatophyta</taxon>
        <taxon>Magnoliopsida</taxon>
        <taxon>Liliopsida</taxon>
        <taxon>Poales</taxon>
        <taxon>Poaceae</taxon>
        <taxon>PACMAD clade</taxon>
        <taxon>Panicoideae</taxon>
        <taxon>Andropogonodae</taxon>
        <taxon>Andropogoneae</taxon>
        <taxon>Tripsacinae</taxon>
        <taxon>Zea</taxon>
    </lineage>
</organism>
<dbReference type="PANTHER" id="PTHR12956">
    <property type="entry name" value="ALKALINE CERAMIDASE-RELATED"/>
    <property type="match status" value="1"/>
</dbReference>
<dbReference type="Proteomes" id="UP000251960">
    <property type="component" value="Chromosome 5"/>
</dbReference>
<accession>A0A3L6ER03</accession>
<keyword evidence="1" id="KW-0472">Membrane</keyword>
<dbReference type="PANTHER" id="PTHR12956:SF54">
    <property type="entry name" value="OS03G0769050 PROTEIN"/>
    <property type="match status" value="1"/>
</dbReference>
<evidence type="ECO:0000259" key="2">
    <source>
        <dbReference type="Pfam" id="PF04765"/>
    </source>
</evidence>
<keyword evidence="1" id="KW-1133">Transmembrane helix</keyword>
<proteinExistence type="predicted"/>
<dbReference type="Pfam" id="PF04765">
    <property type="entry name" value="TOD1_MUCI70"/>
    <property type="match status" value="1"/>
</dbReference>
<dbReference type="AlphaFoldDB" id="A0A3L6ER03"/>
<protein>
    <recommendedName>
        <fullName evidence="2">TOD1/MUCI70 glycosyltransferase-like domain-containing protein</fullName>
    </recommendedName>
</protein>
<dbReference type="EMBL" id="NCVQ01000006">
    <property type="protein sequence ID" value="PWZ23088.1"/>
    <property type="molecule type" value="Genomic_DNA"/>
</dbReference>
<feature type="domain" description="TOD1/MUCI70 glycosyltransferase-like" evidence="2">
    <location>
        <begin position="143"/>
        <end position="453"/>
    </location>
</feature>